<feature type="transmembrane region" description="Helical" evidence="8">
    <location>
        <begin position="145"/>
        <end position="172"/>
    </location>
</feature>
<dbReference type="CDD" id="cd06261">
    <property type="entry name" value="TM_PBP2"/>
    <property type="match status" value="1"/>
</dbReference>
<keyword evidence="5 8" id="KW-0472">Membrane</keyword>
<organism evidence="10 11">
    <name type="scientific">Periweissella fabalis</name>
    <dbReference type="NCBI Taxonomy" id="1070421"/>
    <lineage>
        <taxon>Bacteria</taxon>
        <taxon>Bacillati</taxon>
        <taxon>Bacillota</taxon>
        <taxon>Bacilli</taxon>
        <taxon>Lactobacillales</taxon>
        <taxon>Lactobacillaceae</taxon>
        <taxon>Periweissella</taxon>
    </lineage>
</organism>
<dbReference type="CDD" id="cd13610">
    <property type="entry name" value="PBP2_ChoS"/>
    <property type="match status" value="1"/>
</dbReference>
<keyword evidence="3 8" id="KW-0812">Transmembrane</keyword>
<dbReference type="Gene3D" id="3.40.190.10">
    <property type="entry name" value="Periplasmic binding protein-like II"/>
    <property type="match status" value="1"/>
</dbReference>
<evidence type="ECO:0000256" key="7">
    <source>
        <dbReference type="ARBA" id="ARBA00035652"/>
    </source>
</evidence>
<keyword evidence="2 8" id="KW-0813">Transport</keyword>
<dbReference type="SUPFAM" id="SSF53850">
    <property type="entry name" value="Periplasmic binding protein-like II"/>
    <property type="match status" value="1"/>
</dbReference>
<evidence type="ECO:0000259" key="9">
    <source>
        <dbReference type="PROSITE" id="PS50928"/>
    </source>
</evidence>
<evidence type="ECO:0000256" key="1">
    <source>
        <dbReference type="ARBA" id="ARBA00004141"/>
    </source>
</evidence>
<dbReference type="InterPro" id="IPR035906">
    <property type="entry name" value="MetI-like_sf"/>
</dbReference>
<proteinExistence type="inferred from homology"/>
<evidence type="ECO:0000256" key="6">
    <source>
        <dbReference type="ARBA" id="ARBA00035642"/>
    </source>
</evidence>
<dbReference type="FunFam" id="1.10.3720.10:FF:000001">
    <property type="entry name" value="Glycine betaine ABC transporter, permease"/>
    <property type="match status" value="1"/>
</dbReference>
<reference evidence="10 11" key="1">
    <citation type="submission" date="2020-04" db="EMBL/GenBank/DDBJ databases">
        <title>MicrobeNet Type strains.</title>
        <authorList>
            <person name="Nicholson A.C."/>
        </authorList>
    </citation>
    <scope>NUCLEOTIDE SEQUENCE [LARGE SCALE GENOMIC DNA]</scope>
    <source>
        <strain evidence="10 11">CCUG 61472</strain>
    </source>
</reference>
<dbReference type="GO" id="GO:0022857">
    <property type="term" value="F:transmembrane transporter activity"/>
    <property type="evidence" value="ECO:0007669"/>
    <property type="project" value="InterPro"/>
</dbReference>
<feature type="transmembrane region" description="Helical" evidence="8">
    <location>
        <begin position="84"/>
        <end position="104"/>
    </location>
</feature>
<comment type="similarity">
    <text evidence="7">In the N-terminal section; belongs to the binding-protein-dependent transport system permease family.</text>
</comment>
<dbReference type="Pfam" id="PF00528">
    <property type="entry name" value="BPD_transp_1"/>
    <property type="match status" value="1"/>
</dbReference>
<comment type="caution">
    <text evidence="10">The sequence shown here is derived from an EMBL/GenBank/DDBJ whole genome shotgun (WGS) entry which is preliminary data.</text>
</comment>
<gene>
    <name evidence="10" type="ORF">HF964_06865</name>
</gene>
<feature type="transmembrane region" description="Helical" evidence="8">
    <location>
        <begin position="57"/>
        <end position="78"/>
    </location>
</feature>
<dbReference type="InterPro" id="IPR051204">
    <property type="entry name" value="ABC_transp_perm/SBD"/>
</dbReference>
<keyword evidence="4 8" id="KW-1133">Transmembrane helix</keyword>
<feature type="transmembrane region" description="Helical" evidence="8">
    <location>
        <begin position="178"/>
        <end position="201"/>
    </location>
</feature>
<dbReference type="Gene3D" id="3.40.190.120">
    <property type="entry name" value="Osmoprotection protein (prox), domain 2"/>
    <property type="match status" value="1"/>
</dbReference>
<dbReference type="GO" id="GO:0043190">
    <property type="term" value="C:ATP-binding cassette (ABC) transporter complex"/>
    <property type="evidence" value="ECO:0007669"/>
    <property type="project" value="InterPro"/>
</dbReference>
<evidence type="ECO:0000313" key="11">
    <source>
        <dbReference type="Proteomes" id="UP000549765"/>
    </source>
</evidence>
<feature type="transmembrane region" description="Helical" evidence="8">
    <location>
        <begin position="208"/>
        <end position="226"/>
    </location>
</feature>
<keyword evidence="11" id="KW-1185">Reference proteome</keyword>
<dbReference type="InterPro" id="IPR000515">
    <property type="entry name" value="MetI-like"/>
</dbReference>
<dbReference type="Pfam" id="PF04069">
    <property type="entry name" value="OpuAC"/>
    <property type="match status" value="1"/>
</dbReference>
<dbReference type="InterPro" id="IPR058089">
    <property type="entry name" value="EgtUBC_SBD"/>
</dbReference>
<dbReference type="EMBL" id="JAAXPN010000007">
    <property type="protein sequence ID" value="NKZ24516.1"/>
    <property type="molecule type" value="Genomic_DNA"/>
</dbReference>
<dbReference type="AlphaFoldDB" id="A0A7X6S3R6"/>
<name>A0A7X6S3R6_9LACO</name>
<feature type="domain" description="ABC transmembrane type-1" evidence="9">
    <location>
        <begin position="19"/>
        <end position="202"/>
    </location>
</feature>
<dbReference type="InterPro" id="IPR007210">
    <property type="entry name" value="ABC_Gly_betaine_transp_sub-bd"/>
</dbReference>
<dbReference type="Gene3D" id="1.10.3720.10">
    <property type="entry name" value="MetI-like"/>
    <property type="match status" value="1"/>
</dbReference>
<evidence type="ECO:0000256" key="4">
    <source>
        <dbReference type="ARBA" id="ARBA00022989"/>
    </source>
</evidence>
<comment type="subcellular location">
    <subcellularLocation>
        <location evidence="8">Cell membrane</location>
        <topology evidence="8">Multi-pass membrane protein</topology>
    </subcellularLocation>
    <subcellularLocation>
        <location evidence="1">Membrane</location>
        <topology evidence="1">Multi-pass membrane protein</topology>
    </subcellularLocation>
</comment>
<dbReference type="RefSeq" id="WP_168722311.1">
    <property type="nucleotide sequence ID" value="NZ_JAAXPN010000007.1"/>
</dbReference>
<dbReference type="SUPFAM" id="SSF161098">
    <property type="entry name" value="MetI-like"/>
    <property type="match status" value="1"/>
</dbReference>
<evidence type="ECO:0000256" key="8">
    <source>
        <dbReference type="RuleBase" id="RU363032"/>
    </source>
</evidence>
<evidence type="ECO:0000256" key="2">
    <source>
        <dbReference type="ARBA" id="ARBA00022448"/>
    </source>
</evidence>
<sequence length="512" mass="56004">MSHFIQTLISERFNLFNAILQHIEISLVALVIAIIIAVPIAISVLNHKKIAYVITQFAGVLQTIPSLALLGLLIPFVGIGQVPAVIALVVYAILPIFQNTYIGLTSIDPSLDEAANAFGMTKFEKLTKVQLPIALPTIIAGIRQALVMIIGTATLAALIGAGGLGNLILLGIDRNDNTLTIIGAIAAALLAIIFSALIYVLQKGKLRYSILALLLIVAIPVGNGIYQAVQPKQTTITIAGKLGSEPDILINMYKELIEAKNSNTKVILKPNFGQTSFLFNALKAKQIDIYPEFTGTVLESLVKVPKGQRDTGISPERLYGYAKKDLKNQFDLDYLPPMKYNNTYSIIVTKAFADKYHLKNISDLRNIESQLHAGFDLEFLNRADGYKGLQEKYGLSVTSQSVDAALRYEALRSGKVNVIDGFSTDSQIRQYNFVELKDNHHLFPVYQGAPLVSATFAKENPEIVDTLNALAGKITDDEMREMNYQVNVKGKSPAVVARNFLVTHHLLGANEK</sequence>
<comment type="similarity">
    <text evidence="8">Belongs to the binding-protein-dependent transport system permease family.</text>
</comment>
<dbReference type="PANTHER" id="PTHR30177:SF4">
    <property type="entry name" value="OSMOPROTECTANT IMPORT PERMEASE PROTEIN OSMW"/>
    <property type="match status" value="1"/>
</dbReference>
<comment type="similarity">
    <text evidence="6">In the C-terminal section; belongs to the OsmX family.</text>
</comment>
<feature type="transmembrane region" description="Helical" evidence="8">
    <location>
        <begin position="25"/>
        <end position="45"/>
    </location>
</feature>
<protein>
    <submittedName>
        <fullName evidence="10">ABC transporter permease/substrate-binding protein</fullName>
    </submittedName>
</protein>
<evidence type="ECO:0000256" key="5">
    <source>
        <dbReference type="ARBA" id="ARBA00023136"/>
    </source>
</evidence>
<dbReference type="GO" id="GO:0031460">
    <property type="term" value="P:glycine betaine transport"/>
    <property type="evidence" value="ECO:0007669"/>
    <property type="project" value="TreeGrafter"/>
</dbReference>
<dbReference type="PANTHER" id="PTHR30177">
    <property type="entry name" value="GLYCINE BETAINE/L-PROLINE TRANSPORT SYSTEM PERMEASE PROTEIN PROW"/>
    <property type="match status" value="1"/>
</dbReference>
<evidence type="ECO:0000256" key="3">
    <source>
        <dbReference type="ARBA" id="ARBA00022692"/>
    </source>
</evidence>
<dbReference type="Proteomes" id="UP000549765">
    <property type="component" value="Unassembled WGS sequence"/>
</dbReference>
<dbReference type="PROSITE" id="PS50928">
    <property type="entry name" value="ABC_TM1"/>
    <property type="match status" value="1"/>
</dbReference>
<accession>A0A7X6S3R6</accession>
<evidence type="ECO:0000313" key="10">
    <source>
        <dbReference type="EMBL" id="NKZ24516.1"/>
    </source>
</evidence>